<name>A0A5Q0TIC8_9VIBR</name>
<accession>A0A5Q0TIC8</accession>
<dbReference type="EMBL" id="CP045700">
    <property type="protein sequence ID" value="QGA66634.1"/>
    <property type="molecule type" value="Genomic_DNA"/>
</dbReference>
<dbReference type="SUPFAM" id="SSF53098">
    <property type="entry name" value="Ribonuclease H-like"/>
    <property type="match status" value="1"/>
</dbReference>
<organism evidence="2 3">
    <name type="scientific">Vibrio algicola</name>
    <dbReference type="NCBI Taxonomy" id="2662262"/>
    <lineage>
        <taxon>Bacteria</taxon>
        <taxon>Pseudomonadati</taxon>
        <taxon>Pseudomonadota</taxon>
        <taxon>Gammaproteobacteria</taxon>
        <taxon>Vibrionales</taxon>
        <taxon>Vibrionaceae</taxon>
        <taxon>Vibrio</taxon>
    </lineage>
</organism>
<protein>
    <recommendedName>
        <fullName evidence="1">3'-5' exoribonuclease Rv2179c-like domain-containing protein</fullName>
    </recommendedName>
</protein>
<dbReference type="Pfam" id="PF16473">
    <property type="entry name" value="Rv2179c-like"/>
    <property type="match status" value="1"/>
</dbReference>
<dbReference type="AlphaFoldDB" id="A0A5Q0TIC8"/>
<dbReference type="RefSeq" id="WP_153448767.1">
    <property type="nucleotide sequence ID" value="NZ_CP045700.1"/>
</dbReference>
<evidence type="ECO:0000313" key="3">
    <source>
        <dbReference type="Proteomes" id="UP000348942"/>
    </source>
</evidence>
<sequence length="198" mass="22519">MKYRNVAIDTETLDTETTAKILSIGIVPFNWGEQVSFEELCNRPSSKYIKIDMNSYLVEDGVFTTNASTESWWSEQGEEARHVLEPDLSDLPIRDALHSLKQHLSDYVEPLKKDQGQVFCRGYDFDGGILNNAFEQCGIAKPWGYNRFRCVRTVIDTLAGTRNGYVKESDPDGFIHHHALHDAAKDTLSMITLEMGRR</sequence>
<dbReference type="InterPro" id="IPR012337">
    <property type="entry name" value="RNaseH-like_sf"/>
</dbReference>
<evidence type="ECO:0000259" key="1">
    <source>
        <dbReference type="Pfam" id="PF16473"/>
    </source>
</evidence>
<dbReference type="GO" id="GO:0003676">
    <property type="term" value="F:nucleic acid binding"/>
    <property type="evidence" value="ECO:0007669"/>
    <property type="project" value="InterPro"/>
</dbReference>
<dbReference type="InterPro" id="IPR033390">
    <property type="entry name" value="Rv2179c-like"/>
</dbReference>
<feature type="domain" description="3'-5' exoribonuclease Rv2179c-like" evidence="1">
    <location>
        <begin position="5"/>
        <end position="185"/>
    </location>
</feature>
<dbReference type="Proteomes" id="UP000348942">
    <property type="component" value="Chromosome 2"/>
</dbReference>
<gene>
    <name evidence="2" type="ORF">GFB47_14590</name>
</gene>
<reference evidence="2 3" key="1">
    <citation type="submission" date="2019-10" db="EMBL/GenBank/DDBJ databases">
        <title>Vibrio sp. nov., isolated from Coralline algae surface.</title>
        <authorList>
            <person name="Geng Y."/>
            <person name="Zhang X."/>
        </authorList>
    </citation>
    <scope>NUCLEOTIDE SEQUENCE [LARGE SCALE GENOMIC DNA]</scope>
    <source>
        <strain evidence="2 3">SM1977</strain>
    </source>
</reference>
<evidence type="ECO:0000313" key="2">
    <source>
        <dbReference type="EMBL" id="QGA66634.1"/>
    </source>
</evidence>
<proteinExistence type="predicted"/>
<dbReference type="Gene3D" id="3.30.420.10">
    <property type="entry name" value="Ribonuclease H-like superfamily/Ribonuclease H"/>
    <property type="match status" value="1"/>
</dbReference>
<dbReference type="InterPro" id="IPR036397">
    <property type="entry name" value="RNaseH_sf"/>
</dbReference>
<keyword evidence="3" id="KW-1185">Reference proteome</keyword>